<dbReference type="Pfam" id="PF10605">
    <property type="entry name" value="3HBOH"/>
    <property type="match status" value="1"/>
</dbReference>
<evidence type="ECO:0000256" key="2">
    <source>
        <dbReference type="SAM" id="SignalP"/>
    </source>
</evidence>
<name>A0ABT2YF66_9BURK</name>
<dbReference type="Proteomes" id="UP001209701">
    <property type="component" value="Unassembled WGS sequence"/>
</dbReference>
<sequence>MFTHRKLPIAAAFALALLLTACSSGDDDKPLEPVDPAAAFKLRPDFLLTEPSRTDYDGASNGLLTGKTPSLTALLSYKLPASPSAADLRTLAIQTSYTGLLDVTAAGGFGSYYGRISEAANKGSEYMAVADDGTGNKNVTMVVTVPSNFDAAKACVVAVPSSGSRPVYGELGTIGEWALNKGCAVALTDKGGGVGIHDLDRDMSFAVDGSVVAAGMRKDLSFNANLLGDDLSKFRAANPNRLALKHAHGKQNPEKDWGKYTLQSIKVALYVLNKQFPAANLSPANTLVIASSISNGGAAVLRAAEQDSEGLIRGVVAGEPQLNLPENAGLTVKRGGVSVPMSAKPLYDYITVAGLYQACATQSAALAPSSAFVIVPFAANRCEALAAQGLVSGATLAEQSADALAKLRAYGWEAETDLLHDSHYGFEFTELVAHTYANAFARASVTESLCGYSVAGIDASYQTPVAPATEAFKTGWATGGGLGFLGGAFNIIADKSVGGPALFLLASSASSGKPDFYLDGATCLRRLATGAAVGSAGISAAEQALAARVKTGLNEVRVSGDLRGKPVVIVHGRSDALIPVNHNSRPYAALNKRADSAGSASGLRYYEITDANHFDALVGLYPKTLVPLHVYTLRALDLMWAKLTTGAALPDSQLVRAKARASASVPLSDAHVPAIAATPAAADSIVITAGAIDVAN</sequence>
<dbReference type="GO" id="GO:0016787">
    <property type="term" value="F:hydrolase activity"/>
    <property type="evidence" value="ECO:0007669"/>
    <property type="project" value="UniProtKB-KW"/>
</dbReference>
<comment type="caution">
    <text evidence="3">The sequence shown here is derived from an EMBL/GenBank/DDBJ whole genome shotgun (WGS) entry which is preliminary data.</text>
</comment>
<dbReference type="SUPFAM" id="SSF53474">
    <property type="entry name" value="alpha/beta-Hydrolases"/>
    <property type="match status" value="1"/>
</dbReference>
<dbReference type="InterPro" id="IPR016582">
    <property type="entry name" value="OHBut_olig_hydro_put"/>
</dbReference>
<evidence type="ECO:0000313" key="4">
    <source>
        <dbReference type="Proteomes" id="UP001209701"/>
    </source>
</evidence>
<reference evidence="3 4" key="1">
    <citation type="submission" date="2021-11" db="EMBL/GenBank/DDBJ databases">
        <authorList>
            <person name="Liang Q."/>
            <person name="Mou H."/>
            <person name="Liu Z."/>
        </authorList>
    </citation>
    <scope>NUCLEOTIDE SEQUENCE [LARGE SCALE GENOMIC DNA]</scope>
    <source>
        <strain evidence="3 4">CHU3</strain>
    </source>
</reference>
<dbReference type="EMBL" id="JAJIRN010000004">
    <property type="protein sequence ID" value="MCV2368664.1"/>
    <property type="molecule type" value="Genomic_DNA"/>
</dbReference>
<keyword evidence="4" id="KW-1185">Reference proteome</keyword>
<evidence type="ECO:0000256" key="1">
    <source>
        <dbReference type="ARBA" id="ARBA00022801"/>
    </source>
</evidence>
<proteinExistence type="predicted"/>
<feature type="signal peptide" evidence="2">
    <location>
        <begin position="1"/>
        <end position="25"/>
    </location>
</feature>
<evidence type="ECO:0000313" key="3">
    <source>
        <dbReference type="EMBL" id="MCV2368664.1"/>
    </source>
</evidence>
<dbReference type="Gene3D" id="3.40.50.1820">
    <property type="entry name" value="alpha/beta hydrolase"/>
    <property type="match status" value="1"/>
</dbReference>
<dbReference type="RefSeq" id="WP_263571250.1">
    <property type="nucleotide sequence ID" value="NZ_JAJIRN010000004.1"/>
</dbReference>
<dbReference type="InterPro" id="IPR029058">
    <property type="entry name" value="AB_hydrolase_fold"/>
</dbReference>
<accession>A0ABT2YF66</accession>
<protein>
    <submittedName>
        <fullName evidence="3">D-(-)-3-hydroxybutyrate oligomer hydrolase</fullName>
    </submittedName>
</protein>
<keyword evidence="2" id="KW-0732">Signal</keyword>
<organism evidence="3 4">
    <name type="scientific">Roseateles oligotrophus</name>
    <dbReference type="NCBI Taxonomy" id="1769250"/>
    <lineage>
        <taxon>Bacteria</taxon>
        <taxon>Pseudomonadati</taxon>
        <taxon>Pseudomonadota</taxon>
        <taxon>Betaproteobacteria</taxon>
        <taxon>Burkholderiales</taxon>
        <taxon>Sphaerotilaceae</taxon>
        <taxon>Roseateles</taxon>
    </lineage>
</organism>
<keyword evidence="1 3" id="KW-0378">Hydrolase</keyword>
<gene>
    <name evidence="3" type="ORF">LNV07_11240</name>
</gene>
<feature type="chain" id="PRO_5046270924" evidence="2">
    <location>
        <begin position="26"/>
        <end position="696"/>
    </location>
</feature>
<dbReference type="PROSITE" id="PS51257">
    <property type="entry name" value="PROKAR_LIPOPROTEIN"/>
    <property type="match status" value="1"/>
</dbReference>